<evidence type="ECO:0000313" key="2">
    <source>
        <dbReference type="Proteomes" id="UP000585507"/>
    </source>
</evidence>
<protein>
    <submittedName>
        <fullName evidence="1">Uncharacterized protein</fullName>
    </submittedName>
</protein>
<reference evidence="1 2" key="1">
    <citation type="submission" date="2020-08" db="EMBL/GenBank/DDBJ databases">
        <title>Genomic Encyclopedia of Type Strains, Phase IV (KMG-V): Genome sequencing to study the core and pangenomes of soil and plant-associated prokaryotes.</title>
        <authorList>
            <person name="Whitman W."/>
        </authorList>
    </citation>
    <scope>NUCLEOTIDE SEQUENCE [LARGE SCALE GENOMIC DNA]</scope>
    <source>
        <strain evidence="1 2">SEMIA 4084</strain>
    </source>
</reference>
<dbReference type="RefSeq" id="WP_154663279.1">
    <property type="nucleotide sequence ID" value="NZ_JACHBK010000010.1"/>
</dbReference>
<keyword evidence="2" id="KW-1185">Reference proteome</keyword>
<evidence type="ECO:0000313" key="1">
    <source>
        <dbReference type="EMBL" id="MBB5537635.1"/>
    </source>
</evidence>
<gene>
    <name evidence="1" type="ORF">GGD55_004355</name>
</gene>
<dbReference type="Proteomes" id="UP000585507">
    <property type="component" value="Unassembled WGS sequence"/>
</dbReference>
<name>A0A7W8X8T4_9HYPH</name>
<dbReference type="EMBL" id="JACHBK010000010">
    <property type="protein sequence ID" value="MBB5537635.1"/>
    <property type="molecule type" value="Genomic_DNA"/>
</dbReference>
<sequence length="94" mass="10510">MSKIANAAFVNNEWQFMRQIEEEFSLSPIRARKENISIKIIYYRSSGAEPPRIGTSGVSSKTGMKVRARMAGRQPVAFTDKAIAQANSGRLFRS</sequence>
<comment type="caution">
    <text evidence="1">The sequence shown here is derived from an EMBL/GenBank/DDBJ whole genome shotgun (WGS) entry which is preliminary data.</text>
</comment>
<proteinExistence type="predicted"/>
<accession>A0A7W8X8T4</accession>
<organism evidence="1 2">
    <name type="scientific">Rhizobium giardinii</name>
    <dbReference type="NCBI Taxonomy" id="56731"/>
    <lineage>
        <taxon>Bacteria</taxon>
        <taxon>Pseudomonadati</taxon>
        <taxon>Pseudomonadota</taxon>
        <taxon>Alphaproteobacteria</taxon>
        <taxon>Hyphomicrobiales</taxon>
        <taxon>Rhizobiaceae</taxon>
        <taxon>Rhizobium/Agrobacterium group</taxon>
        <taxon>Rhizobium</taxon>
    </lineage>
</organism>
<dbReference type="AlphaFoldDB" id="A0A7W8X8T4"/>